<reference evidence="2 3" key="1">
    <citation type="submission" date="2023-01" db="EMBL/GenBank/DDBJ databases">
        <title>Novel species of the genus Asticcacaulis isolated from rivers.</title>
        <authorList>
            <person name="Lu H."/>
        </authorList>
    </citation>
    <scope>NUCLEOTIDE SEQUENCE [LARGE SCALE GENOMIC DNA]</scope>
    <source>
        <strain evidence="2 3">BYS171W</strain>
    </source>
</reference>
<keyword evidence="1" id="KW-1133">Transmembrane helix</keyword>
<protein>
    <submittedName>
        <fullName evidence="2">Uncharacterized protein</fullName>
    </submittedName>
</protein>
<dbReference type="RefSeq" id="WP_272749759.1">
    <property type="nucleotide sequence ID" value="NZ_JAQQKX010000026.1"/>
</dbReference>
<keyword evidence="1" id="KW-0472">Membrane</keyword>
<keyword evidence="3" id="KW-1185">Reference proteome</keyword>
<dbReference type="EMBL" id="JAQQKX010000026">
    <property type="protein sequence ID" value="MDC7685257.1"/>
    <property type="molecule type" value="Genomic_DNA"/>
</dbReference>
<organism evidence="2 3">
    <name type="scientific">Asticcacaulis aquaticus</name>
    <dbReference type="NCBI Taxonomy" id="2984212"/>
    <lineage>
        <taxon>Bacteria</taxon>
        <taxon>Pseudomonadati</taxon>
        <taxon>Pseudomonadota</taxon>
        <taxon>Alphaproteobacteria</taxon>
        <taxon>Caulobacterales</taxon>
        <taxon>Caulobacteraceae</taxon>
        <taxon>Asticcacaulis</taxon>
    </lineage>
</organism>
<evidence type="ECO:0000313" key="3">
    <source>
        <dbReference type="Proteomes" id="UP001214854"/>
    </source>
</evidence>
<name>A0ABT5HYV2_9CAUL</name>
<keyword evidence="1" id="KW-0812">Transmembrane</keyword>
<dbReference type="Proteomes" id="UP001214854">
    <property type="component" value="Unassembled WGS sequence"/>
</dbReference>
<accession>A0ABT5HYV2</accession>
<proteinExistence type="predicted"/>
<comment type="caution">
    <text evidence="2">The sequence shown here is derived from an EMBL/GenBank/DDBJ whole genome shotgun (WGS) entry which is preliminary data.</text>
</comment>
<feature type="transmembrane region" description="Helical" evidence="1">
    <location>
        <begin position="12"/>
        <end position="33"/>
    </location>
</feature>
<gene>
    <name evidence="2" type="ORF">PQU92_18390</name>
</gene>
<evidence type="ECO:0000256" key="1">
    <source>
        <dbReference type="SAM" id="Phobius"/>
    </source>
</evidence>
<sequence length="60" mass="6490">MTNSPFATPLMALSPFDFATAYMSSLALCGAGMSRQAAIMAHREDLNRLRQTAQPQTQTA</sequence>
<evidence type="ECO:0000313" key="2">
    <source>
        <dbReference type="EMBL" id="MDC7685257.1"/>
    </source>
</evidence>